<reference evidence="3 4" key="1">
    <citation type="submission" date="2023-02" db="EMBL/GenBank/DDBJ databases">
        <title>Genome sequence of Sphingomonas naphthae.</title>
        <authorList>
            <person name="Kim S."/>
            <person name="Heo J."/>
            <person name="Kwon S.-W."/>
        </authorList>
    </citation>
    <scope>NUCLEOTIDE SEQUENCE [LARGE SCALE GENOMIC DNA]</scope>
    <source>
        <strain evidence="3 4">KACC 18716</strain>
    </source>
</reference>
<dbReference type="Gene3D" id="3.10.450.50">
    <property type="match status" value="1"/>
</dbReference>
<dbReference type="PANTHER" id="PTHR41534">
    <property type="entry name" value="BLR3401 PROTEIN"/>
    <property type="match status" value="1"/>
</dbReference>
<protein>
    <submittedName>
        <fullName evidence="3">Aromatic-ring-hydroxylating dioxygenase subunit beta</fullName>
    </submittedName>
</protein>
<evidence type="ECO:0000313" key="4">
    <source>
        <dbReference type="Proteomes" id="UP001220395"/>
    </source>
</evidence>
<keyword evidence="2" id="KW-0560">Oxidoreductase</keyword>
<comment type="similarity">
    <text evidence="1">Belongs to the bacterial ring-hydroxylating dioxygenase beta subunit family.</text>
</comment>
<gene>
    <name evidence="3" type="ORF">PQ455_10990</name>
</gene>
<keyword evidence="3" id="KW-0223">Dioxygenase</keyword>
<organism evidence="3 4">
    <name type="scientific">Sphingomonas naphthae</name>
    <dbReference type="NCBI Taxonomy" id="1813468"/>
    <lineage>
        <taxon>Bacteria</taxon>
        <taxon>Pseudomonadati</taxon>
        <taxon>Pseudomonadota</taxon>
        <taxon>Alphaproteobacteria</taxon>
        <taxon>Sphingomonadales</taxon>
        <taxon>Sphingomonadaceae</taxon>
        <taxon>Sphingomonas</taxon>
    </lineage>
</organism>
<dbReference type="SUPFAM" id="SSF54427">
    <property type="entry name" value="NTF2-like"/>
    <property type="match status" value="1"/>
</dbReference>
<evidence type="ECO:0000313" key="3">
    <source>
        <dbReference type="EMBL" id="WCT72167.1"/>
    </source>
</evidence>
<dbReference type="EMBL" id="CP117411">
    <property type="protein sequence ID" value="WCT72167.1"/>
    <property type="molecule type" value="Genomic_DNA"/>
</dbReference>
<dbReference type="PANTHER" id="PTHR41534:SF2">
    <property type="entry name" value="3-PHENYLPROPIONATE_CINNAMIC ACID DIOXYGENASE SUBUNIT BETA"/>
    <property type="match status" value="1"/>
</dbReference>
<evidence type="ECO:0000256" key="2">
    <source>
        <dbReference type="ARBA" id="ARBA00023002"/>
    </source>
</evidence>
<keyword evidence="4" id="KW-1185">Reference proteome</keyword>
<dbReference type="InterPro" id="IPR032710">
    <property type="entry name" value="NTF2-like_dom_sf"/>
</dbReference>
<proteinExistence type="inferred from homology"/>
<accession>A0ABY7TG08</accession>
<dbReference type="InterPro" id="IPR000391">
    <property type="entry name" value="Rng_hydr_dOase-bsu"/>
</dbReference>
<evidence type="ECO:0000256" key="1">
    <source>
        <dbReference type="ARBA" id="ARBA00009570"/>
    </source>
</evidence>
<dbReference type="Proteomes" id="UP001220395">
    <property type="component" value="Chromosome"/>
</dbReference>
<sequence>MTEWAVAMTDQGATASLGRAAFEDFLFHEAALLDEWRLDEWFALFTEGATYEVPTAGAPDGADPQTTLFYIADDYARLQHRIDRLNKPGAHSEFPRSKVMRVISNVRILSENAEEARIGCCFVTYRSKNDVTDVFPGHHRYLLRKTADGLRIAAKRSYLDLTNLRPQGRVSIIL</sequence>
<dbReference type="GO" id="GO:0051213">
    <property type="term" value="F:dioxygenase activity"/>
    <property type="evidence" value="ECO:0007669"/>
    <property type="project" value="UniProtKB-KW"/>
</dbReference>
<dbReference type="RefSeq" id="WP_273686121.1">
    <property type="nucleotide sequence ID" value="NZ_CP117411.1"/>
</dbReference>
<dbReference type="CDD" id="cd00667">
    <property type="entry name" value="ring_hydroxylating_dioxygenases_beta"/>
    <property type="match status" value="1"/>
</dbReference>
<name>A0ABY7TG08_9SPHN</name>
<dbReference type="Pfam" id="PF00866">
    <property type="entry name" value="Ring_hydroxyl_B"/>
    <property type="match status" value="1"/>
</dbReference>